<keyword evidence="2" id="KW-0812">Transmembrane</keyword>
<evidence type="ECO:0000256" key="1">
    <source>
        <dbReference type="SAM" id="MobiDB-lite"/>
    </source>
</evidence>
<organism evidence="3 4">
    <name type="scientific">Mytilus coruscus</name>
    <name type="common">Sea mussel</name>
    <dbReference type="NCBI Taxonomy" id="42192"/>
    <lineage>
        <taxon>Eukaryota</taxon>
        <taxon>Metazoa</taxon>
        <taxon>Spiralia</taxon>
        <taxon>Lophotrochozoa</taxon>
        <taxon>Mollusca</taxon>
        <taxon>Bivalvia</taxon>
        <taxon>Autobranchia</taxon>
        <taxon>Pteriomorphia</taxon>
        <taxon>Mytilida</taxon>
        <taxon>Mytiloidea</taxon>
        <taxon>Mytilidae</taxon>
        <taxon>Mytilinae</taxon>
        <taxon>Mytilus</taxon>
    </lineage>
</organism>
<gene>
    <name evidence="3" type="ORF">MCOR_52523</name>
</gene>
<accession>A0A6J8EHV3</accession>
<evidence type="ECO:0000313" key="4">
    <source>
        <dbReference type="Proteomes" id="UP000507470"/>
    </source>
</evidence>
<keyword evidence="2" id="KW-0472">Membrane</keyword>
<dbReference type="Proteomes" id="UP000507470">
    <property type="component" value="Unassembled WGS sequence"/>
</dbReference>
<evidence type="ECO:0000313" key="3">
    <source>
        <dbReference type="EMBL" id="CAC5420289.1"/>
    </source>
</evidence>
<keyword evidence="4" id="KW-1185">Reference proteome</keyword>
<feature type="compositionally biased region" description="Polar residues" evidence="1">
    <location>
        <begin position="209"/>
        <end position="227"/>
    </location>
</feature>
<reference evidence="3 4" key="1">
    <citation type="submission" date="2020-06" db="EMBL/GenBank/DDBJ databases">
        <authorList>
            <person name="Li R."/>
            <person name="Bekaert M."/>
        </authorList>
    </citation>
    <scope>NUCLEOTIDE SEQUENCE [LARGE SCALE GENOMIC DNA]</scope>
    <source>
        <strain evidence="4">wild</strain>
    </source>
</reference>
<protein>
    <submittedName>
        <fullName evidence="3">Uncharacterized protein</fullName>
    </submittedName>
</protein>
<sequence length="261" mass="29982">MSTQGCITRVIICGIFLLTEFAAAWQEYLTFNNCYNIYRVTERHSYLLSWTGHSQNPGCRVSFHGYDSFYPEDKYKICITVTNWTIENSELSLTYYSGRGMYQEALKKEYMQSDSPLQQWCSEQDEFVDILLKTTRPSPMKSYVKVLVTASRTFKHLNYRETTSAIIGGIIGVVVLFSIAVFCRRWGNYCRKTATNSSANDTAIYTVQSRHQQQEGLSNPGHSTESTDPPPYDNVLQNYDNPPPYSEIYIKEGPYSRSPMI</sequence>
<dbReference type="OrthoDB" id="6045744at2759"/>
<dbReference type="AlphaFoldDB" id="A0A6J8EHV3"/>
<dbReference type="EMBL" id="CACVKT020009086">
    <property type="protein sequence ID" value="CAC5420289.1"/>
    <property type="molecule type" value="Genomic_DNA"/>
</dbReference>
<name>A0A6J8EHV3_MYTCO</name>
<feature type="region of interest" description="Disordered" evidence="1">
    <location>
        <begin position="209"/>
        <end position="243"/>
    </location>
</feature>
<evidence type="ECO:0000256" key="2">
    <source>
        <dbReference type="SAM" id="Phobius"/>
    </source>
</evidence>
<feature type="transmembrane region" description="Helical" evidence="2">
    <location>
        <begin position="165"/>
        <end position="183"/>
    </location>
</feature>
<keyword evidence="2" id="KW-1133">Transmembrane helix</keyword>
<proteinExistence type="predicted"/>